<dbReference type="GO" id="GO:0015171">
    <property type="term" value="F:amino acid transmembrane transporter activity"/>
    <property type="evidence" value="ECO:0007669"/>
    <property type="project" value="TreeGrafter"/>
</dbReference>
<feature type="transmembrane region" description="Helical" evidence="6">
    <location>
        <begin position="177"/>
        <end position="198"/>
    </location>
</feature>
<feature type="transmembrane region" description="Helical" evidence="6">
    <location>
        <begin position="450"/>
        <end position="468"/>
    </location>
</feature>
<reference evidence="7 8" key="1">
    <citation type="submission" date="2020-07" db="EMBL/GenBank/DDBJ databases">
        <title>Sequencing the genomes of 1000 actinobacteria strains.</title>
        <authorList>
            <person name="Klenk H.-P."/>
        </authorList>
    </citation>
    <scope>NUCLEOTIDE SEQUENCE [LARGE SCALE GENOMIC DNA]</scope>
    <source>
        <strain evidence="7 8">DSM 45975</strain>
    </source>
</reference>
<evidence type="ECO:0000256" key="5">
    <source>
        <dbReference type="ARBA" id="ARBA00023136"/>
    </source>
</evidence>
<name>A0A839E0B8_9PSEU</name>
<gene>
    <name evidence="7" type="ORF">FHX42_001765</name>
</gene>
<evidence type="ECO:0000313" key="7">
    <source>
        <dbReference type="EMBL" id="MBA8824418.1"/>
    </source>
</evidence>
<dbReference type="PANTHER" id="PTHR43243:SF4">
    <property type="entry name" value="CATIONIC AMINO ACID TRANSPORTER 4"/>
    <property type="match status" value="1"/>
</dbReference>
<dbReference type="AlphaFoldDB" id="A0A839E0B8"/>
<evidence type="ECO:0000256" key="6">
    <source>
        <dbReference type="SAM" id="Phobius"/>
    </source>
</evidence>
<dbReference type="Gene3D" id="1.20.1740.10">
    <property type="entry name" value="Amino acid/polyamine transporter I"/>
    <property type="match status" value="1"/>
</dbReference>
<dbReference type="PIRSF" id="PIRSF006060">
    <property type="entry name" value="AA_transporter"/>
    <property type="match status" value="1"/>
</dbReference>
<dbReference type="EMBL" id="JACGWZ010000002">
    <property type="protein sequence ID" value="MBA8824418.1"/>
    <property type="molecule type" value="Genomic_DNA"/>
</dbReference>
<keyword evidence="2" id="KW-0813">Transport</keyword>
<feature type="transmembrane region" description="Helical" evidence="6">
    <location>
        <begin position="393"/>
        <end position="413"/>
    </location>
</feature>
<keyword evidence="3 6" id="KW-0812">Transmembrane</keyword>
<keyword evidence="8" id="KW-1185">Reference proteome</keyword>
<keyword evidence="4 6" id="KW-1133">Transmembrane helix</keyword>
<protein>
    <submittedName>
        <fullName evidence="7">APA family basic amino acid/polyamine antiporter</fullName>
    </submittedName>
</protein>
<comment type="subcellular location">
    <subcellularLocation>
        <location evidence="1">Membrane</location>
        <topology evidence="1">Multi-pass membrane protein</topology>
    </subcellularLocation>
</comment>
<feature type="transmembrane region" description="Helical" evidence="6">
    <location>
        <begin position="272"/>
        <end position="294"/>
    </location>
</feature>
<proteinExistence type="predicted"/>
<feature type="transmembrane region" description="Helical" evidence="6">
    <location>
        <begin position="30"/>
        <end position="49"/>
    </location>
</feature>
<evidence type="ECO:0000256" key="2">
    <source>
        <dbReference type="ARBA" id="ARBA00022448"/>
    </source>
</evidence>
<dbReference type="Proteomes" id="UP000569329">
    <property type="component" value="Unassembled WGS sequence"/>
</dbReference>
<evidence type="ECO:0000256" key="1">
    <source>
        <dbReference type="ARBA" id="ARBA00004141"/>
    </source>
</evidence>
<evidence type="ECO:0000313" key="8">
    <source>
        <dbReference type="Proteomes" id="UP000569329"/>
    </source>
</evidence>
<dbReference type="RefSeq" id="WP_182543705.1">
    <property type="nucleotide sequence ID" value="NZ_JACGWZ010000002.1"/>
</dbReference>
<feature type="transmembrane region" description="Helical" evidence="6">
    <location>
        <begin position="425"/>
        <end position="444"/>
    </location>
</feature>
<organism evidence="7 8">
    <name type="scientific">Halosaccharopolyspora lacisalsi</name>
    <dbReference type="NCBI Taxonomy" id="1000566"/>
    <lineage>
        <taxon>Bacteria</taxon>
        <taxon>Bacillati</taxon>
        <taxon>Actinomycetota</taxon>
        <taxon>Actinomycetes</taxon>
        <taxon>Pseudonocardiales</taxon>
        <taxon>Pseudonocardiaceae</taxon>
        <taxon>Halosaccharopolyspora</taxon>
    </lineage>
</organism>
<evidence type="ECO:0000256" key="3">
    <source>
        <dbReference type="ARBA" id="ARBA00022692"/>
    </source>
</evidence>
<dbReference type="GO" id="GO:0016020">
    <property type="term" value="C:membrane"/>
    <property type="evidence" value="ECO:0007669"/>
    <property type="project" value="UniProtKB-SubCell"/>
</dbReference>
<dbReference type="Pfam" id="PF13520">
    <property type="entry name" value="AA_permease_2"/>
    <property type="match status" value="1"/>
</dbReference>
<feature type="transmembrane region" description="Helical" evidence="6">
    <location>
        <begin position="231"/>
        <end position="251"/>
    </location>
</feature>
<dbReference type="InterPro" id="IPR002293">
    <property type="entry name" value="AA/rel_permease1"/>
</dbReference>
<feature type="transmembrane region" description="Helical" evidence="6">
    <location>
        <begin position="314"/>
        <end position="345"/>
    </location>
</feature>
<feature type="transmembrane region" description="Helical" evidence="6">
    <location>
        <begin position="145"/>
        <end position="165"/>
    </location>
</feature>
<evidence type="ECO:0000256" key="4">
    <source>
        <dbReference type="ARBA" id="ARBA00022989"/>
    </source>
</evidence>
<dbReference type="PANTHER" id="PTHR43243">
    <property type="entry name" value="INNER MEMBRANE TRANSPORTER YGJI-RELATED"/>
    <property type="match status" value="1"/>
</dbReference>
<sequence>MSVLRTIPVEDVLDRGQRAGLKRRLSGRDLTGWGIGIIIGSGIFTLTGVEAKDHAGPGVVISFLIGAVVAGLAALCYAELASAVPTAGSAYTYAYATLGEIFAWIIGWDLLLEFALGASVVSRSWSGYVASLLGLPEQWFGEDSTVNIGAMLIIAVLAAVAVAGIRESSWVTNTLVILKVSVCVLVVVAGLFFFNAAYLDPFIPPAQPAEVSADATQQPLLSALLGWKQSVYGFGGVLTAAAIVFFGYTGFESLANMGEETKNPRRDLPVGLLGSLAVCSVLYVAVSFVLTSMVDYRDINVAAPLSAAFTDVGAHWIAALVGFGAVLGLTSVMMVELVTIGRIGFAMSRDGLLPRKLSQVHPRWGTPHRVTLLGAGLIMLIAGFVPITELADMVSIGALSGFFIVALAVPVLRHRKPNLNRPFRVPLSPWLPILTALACLYLMMNLNVLTWIRFGVWLLLGLAIYVGYGRRNSRLSSRTTSPTEAE</sequence>
<feature type="transmembrane region" description="Helical" evidence="6">
    <location>
        <begin position="55"/>
        <end position="80"/>
    </location>
</feature>
<comment type="caution">
    <text evidence="7">The sequence shown here is derived from an EMBL/GenBank/DDBJ whole genome shotgun (WGS) entry which is preliminary data.</text>
</comment>
<keyword evidence="5 6" id="KW-0472">Membrane</keyword>
<accession>A0A839E0B8</accession>
<feature type="transmembrane region" description="Helical" evidence="6">
    <location>
        <begin position="366"/>
        <end position="387"/>
    </location>
</feature>